<evidence type="ECO:0000256" key="2">
    <source>
        <dbReference type="ARBA" id="ARBA00022723"/>
    </source>
</evidence>
<dbReference type="PANTHER" id="PTHR46868:SF3">
    <property type="entry name" value="FCS-LIKE ZINC FINGER 11"/>
    <property type="match status" value="1"/>
</dbReference>
<keyword evidence="7" id="KW-1185">Reference proteome</keyword>
<dbReference type="Pfam" id="PF04570">
    <property type="entry name" value="zf-FLZ"/>
    <property type="match status" value="1"/>
</dbReference>
<dbReference type="GO" id="GO:0008270">
    <property type="term" value="F:zinc ion binding"/>
    <property type="evidence" value="ECO:0007669"/>
    <property type="project" value="UniProtKB-KW"/>
</dbReference>
<feature type="domain" description="FLZ-type" evidence="5">
    <location>
        <begin position="232"/>
        <end position="271"/>
    </location>
</feature>
<reference evidence="6 7" key="1">
    <citation type="submission" date="2020-02" db="EMBL/GenBank/DDBJ databases">
        <authorList>
            <person name="Ma Q."/>
            <person name="Huang Y."/>
            <person name="Song X."/>
            <person name="Pei D."/>
        </authorList>
    </citation>
    <scope>NUCLEOTIDE SEQUENCE [LARGE SCALE GENOMIC DNA]</scope>
    <source>
        <strain evidence="6">Sxm20200214</strain>
        <tissue evidence="6">Leaf</tissue>
    </source>
</reference>
<sequence length="271" mass="30315">MSQSVDRQTDLVGHNINKAITNPLALSLLIGLKNDKCISESEFVRSPKSPLEFRMLSTMADPFFLRYPRSSLAAQLLVDSLGDDRGLSPDVVFGPALRIKSSEIKDKHCKLFPETNSLKIEKERYGVIFEIGTFSADDCPTKTRVLSQSKFGAEGYFPGIGSDNAFSCCLSEDEMEMSEDYTCIITHGPNPKTTHIYGDQVLECHKNELEKDEDNKEKSIETKLDSMFPLGNFLSVCNFCNKKLLVGEDIYIGEKAFCSAECRSEEMTIDE</sequence>
<evidence type="ECO:0000259" key="5">
    <source>
        <dbReference type="PROSITE" id="PS51795"/>
    </source>
</evidence>
<comment type="similarity">
    <text evidence="1">Belongs to the FLZ family.</text>
</comment>
<dbReference type="AlphaFoldDB" id="A0A8X7V1I5"/>
<evidence type="ECO:0000256" key="3">
    <source>
        <dbReference type="ARBA" id="ARBA00022771"/>
    </source>
</evidence>
<keyword evidence="2" id="KW-0479">Metal-binding</keyword>
<dbReference type="InterPro" id="IPR044585">
    <property type="entry name" value="FLZ10/11"/>
</dbReference>
<dbReference type="PANTHER" id="PTHR46868">
    <property type="entry name" value="FCS-LIKE ZINC FINGER 11"/>
    <property type="match status" value="1"/>
</dbReference>
<dbReference type="InterPro" id="IPR007650">
    <property type="entry name" value="Zf-FLZ_dom"/>
</dbReference>
<evidence type="ECO:0000313" key="7">
    <source>
        <dbReference type="Proteomes" id="UP000886595"/>
    </source>
</evidence>
<dbReference type="EMBL" id="JAAMPC010000008">
    <property type="protein sequence ID" value="KAG2298739.1"/>
    <property type="molecule type" value="Genomic_DNA"/>
</dbReference>
<keyword evidence="3" id="KW-0863">Zinc-finger</keyword>
<protein>
    <recommendedName>
        <fullName evidence="5">FLZ-type domain-containing protein</fullName>
    </recommendedName>
</protein>
<proteinExistence type="inferred from homology"/>
<accession>A0A8X7V1I5</accession>
<comment type="caution">
    <text evidence="6">The sequence shown here is derived from an EMBL/GenBank/DDBJ whole genome shotgun (WGS) entry which is preliminary data.</text>
</comment>
<dbReference type="OrthoDB" id="685855at2759"/>
<evidence type="ECO:0000256" key="4">
    <source>
        <dbReference type="PROSITE-ProRule" id="PRU01131"/>
    </source>
</evidence>
<gene>
    <name evidence="6" type="ORF">Bca52824_035211</name>
</gene>
<organism evidence="6 7">
    <name type="scientific">Brassica carinata</name>
    <name type="common">Ethiopian mustard</name>
    <name type="synonym">Abyssinian cabbage</name>
    <dbReference type="NCBI Taxonomy" id="52824"/>
    <lineage>
        <taxon>Eukaryota</taxon>
        <taxon>Viridiplantae</taxon>
        <taxon>Streptophyta</taxon>
        <taxon>Embryophyta</taxon>
        <taxon>Tracheophyta</taxon>
        <taxon>Spermatophyta</taxon>
        <taxon>Magnoliopsida</taxon>
        <taxon>eudicotyledons</taxon>
        <taxon>Gunneridae</taxon>
        <taxon>Pentapetalae</taxon>
        <taxon>rosids</taxon>
        <taxon>malvids</taxon>
        <taxon>Brassicales</taxon>
        <taxon>Brassicaceae</taxon>
        <taxon>Brassiceae</taxon>
        <taxon>Brassica</taxon>
    </lineage>
</organism>
<evidence type="ECO:0000313" key="6">
    <source>
        <dbReference type="EMBL" id="KAG2298739.1"/>
    </source>
</evidence>
<keyword evidence="3" id="KW-0862">Zinc</keyword>
<dbReference type="PROSITE" id="PS51795">
    <property type="entry name" value="ZF_FLZ"/>
    <property type="match status" value="1"/>
</dbReference>
<evidence type="ECO:0000256" key="1">
    <source>
        <dbReference type="ARBA" id="ARBA00009374"/>
    </source>
</evidence>
<feature type="zinc finger region" description="FLZ-type" evidence="4">
    <location>
        <begin position="232"/>
        <end position="271"/>
    </location>
</feature>
<dbReference type="Proteomes" id="UP000886595">
    <property type="component" value="Unassembled WGS sequence"/>
</dbReference>
<name>A0A8X7V1I5_BRACI</name>